<dbReference type="SUPFAM" id="SSF53850">
    <property type="entry name" value="Periplasmic binding protein-like II"/>
    <property type="match status" value="1"/>
</dbReference>
<gene>
    <name evidence="6" type="ORF">PQR62_11425</name>
</gene>
<accession>A0ABW9A8X9</accession>
<dbReference type="Pfam" id="PF00497">
    <property type="entry name" value="SBP_bac_3"/>
    <property type="match status" value="1"/>
</dbReference>
<evidence type="ECO:0000259" key="5">
    <source>
        <dbReference type="SMART" id="SM00062"/>
    </source>
</evidence>
<organism evidence="6 7">
    <name type="scientific">Herbaspirillum lusitanum</name>
    <dbReference type="NCBI Taxonomy" id="213312"/>
    <lineage>
        <taxon>Bacteria</taxon>
        <taxon>Pseudomonadati</taxon>
        <taxon>Pseudomonadota</taxon>
        <taxon>Betaproteobacteria</taxon>
        <taxon>Burkholderiales</taxon>
        <taxon>Oxalobacteraceae</taxon>
        <taxon>Herbaspirillum</taxon>
    </lineage>
</organism>
<keyword evidence="2" id="KW-0813">Transport</keyword>
<comment type="similarity">
    <text evidence="1">Belongs to the bacterial solute-binding protein 3 family.</text>
</comment>
<dbReference type="CDD" id="cd13688">
    <property type="entry name" value="PBP2_GltI_DEBP"/>
    <property type="match status" value="1"/>
</dbReference>
<dbReference type="InterPro" id="IPR051455">
    <property type="entry name" value="Bact_solute-bind_prot3"/>
</dbReference>
<evidence type="ECO:0000313" key="6">
    <source>
        <dbReference type="EMBL" id="MFL9924879.1"/>
    </source>
</evidence>
<dbReference type="PANTHER" id="PTHR30085">
    <property type="entry name" value="AMINO ACID ABC TRANSPORTER PERMEASE"/>
    <property type="match status" value="1"/>
</dbReference>
<feature type="signal peptide" evidence="4">
    <location>
        <begin position="1"/>
        <end position="30"/>
    </location>
</feature>
<feature type="chain" id="PRO_5046953496" evidence="4">
    <location>
        <begin position="31"/>
        <end position="306"/>
    </location>
</feature>
<protein>
    <submittedName>
        <fullName evidence="6">Amino acid ABC transporter substrate-binding protein</fullName>
    </submittedName>
</protein>
<evidence type="ECO:0000313" key="7">
    <source>
        <dbReference type="Proteomes" id="UP001629246"/>
    </source>
</evidence>
<dbReference type="Proteomes" id="UP001629246">
    <property type="component" value="Unassembled WGS sequence"/>
</dbReference>
<dbReference type="RefSeq" id="WP_408157943.1">
    <property type="nucleotide sequence ID" value="NZ_JAQQFM010000005.1"/>
</dbReference>
<comment type="caution">
    <text evidence="6">The sequence shown here is derived from an EMBL/GenBank/DDBJ whole genome shotgun (WGS) entry which is preliminary data.</text>
</comment>
<sequence length="306" mass="34727">MFFYIAHQQTSLLRGAGLCLLALSAHDLHAQTQSETLRHMRETRTIVLAYREGLLPISGMDANRQTTGYALELCLRIAEATRLQLKLPQLKVEYLAVDGNNRFTALTERRADIECGNTTNSAQRREKYAFSQPHLFASTRMLVRADSGIRNWPDLLNRRVAVLKGGTAVPQVRRRSELRALNITLAEVNLLSEAIAMLQDGRVDAVVASDVSLLGRRAEMPRPETYIVTGEALSVEQYGLMMRKEDVDFKQIVNRELVRLFDSGEIYRIYDRWFMQPIDARHASLNLPMSPLLKQAIRFPSDKALD</sequence>
<dbReference type="SMART" id="SM00062">
    <property type="entry name" value="PBPb"/>
    <property type="match status" value="1"/>
</dbReference>
<evidence type="ECO:0000256" key="2">
    <source>
        <dbReference type="ARBA" id="ARBA00022448"/>
    </source>
</evidence>
<proteinExistence type="inferred from homology"/>
<evidence type="ECO:0000256" key="3">
    <source>
        <dbReference type="ARBA" id="ARBA00022729"/>
    </source>
</evidence>
<reference evidence="6 7" key="1">
    <citation type="journal article" date="2024" name="Chem. Sci.">
        <title>Discovery of megapolipeptins by genome mining of a Burkholderiales bacteria collection.</title>
        <authorList>
            <person name="Paulo B.S."/>
            <person name="Recchia M.J.J."/>
            <person name="Lee S."/>
            <person name="Fergusson C.H."/>
            <person name="Romanowski S.B."/>
            <person name="Hernandez A."/>
            <person name="Krull N."/>
            <person name="Liu D.Y."/>
            <person name="Cavanagh H."/>
            <person name="Bos A."/>
            <person name="Gray C.A."/>
            <person name="Murphy B.T."/>
            <person name="Linington R.G."/>
            <person name="Eustaquio A.S."/>
        </authorList>
    </citation>
    <scope>NUCLEOTIDE SEQUENCE [LARGE SCALE GENOMIC DNA]</scope>
    <source>
        <strain evidence="6 7">RL21-008-BIB-A</strain>
    </source>
</reference>
<keyword evidence="3 4" id="KW-0732">Signal</keyword>
<keyword evidence="7" id="KW-1185">Reference proteome</keyword>
<dbReference type="Gene3D" id="3.40.190.10">
    <property type="entry name" value="Periplasmic binding protein-like II"/>
    <property type="match status" value="2"/>
</dbReference>
<feature type="domain" description="Solute-binding protein family 3/N-terminal" evidence="5">
    <location>
        <begin position="45"/>
        <end position="277"/>
    </location>
</feature>
<dbReference type="EMBL" id="JAQQFM010000005">
    <property type="protein sequence ID" value="MFL9924879.1"/>
    <property type="molecule type" value="Genomic_DNA"/>
</dbReference>
<evidence type="ECO:0000256" key="1">
    <source>
        <dbReference type="ARBA" id="ARBA00010333"/>
    </source>
</evidence>
<dbReference type="PANTHER" id="PTHR30085:SF2">
    <property type="entry name" value="GLUTAMATE_ASPARTATE IMPORT SOLUTE-BINDING PROTEIN"/>
    <property type="match status" value="1"/>
</dbReference>
<evidence type="ECO:0000256" key="4">
    <source>
        <dbReference type="SAM" id="SignalP"/>
    </source>
</evidence>
<name>A0ABW9A8X9_9BURK</name>
<dbReference type="InterPro" id="IPR001638">
    <property type="entry name" value="Solute-binding_3/MltF_N"/>
</dbReference>